<evidence type="ECO:0000256" key="5">
    <source>
        <dbReference type="ARBA" id="ARBA00023315"/>
    </source>
</evidence>
<evidence type="ECO:0000256" key="4">
    <source>
        <dbReference type="ARBA" id="ARBA00022984"/>
    </source>
</evidence>
<organism evidence="7 8">
    <name type="scientific">Rhodoferax saidenbachensis</name>
    <dbReference type="NCBI Taxonomy" id="1484693"/>
    <lineage>
        <taxon>Bacteria</taxon>
        <taxon>Pseudomonadati</taxon>
        <taxon>Pseudomonadota</taxon>
        <taxon>Betaproteobacteria</taxon>
        <taxon>Burkholderiales</taxon>
        <taxon>Comamonadaceae</taxon>
        <taxon>Rhodoferax</taxon>
    </lineage>
</organism>
<protein>
    <recommendedName>
        <fullName evidence="9">BioF2-like acetyltransferase domain-containing protein</fullName>
    </recommendedName>
</protein>
<dbReference type="PROSITE" id="PS51191">
    <property type="entry name" value="FEMABX"/>
    <property type="match status" value="1"/>
</dbReference>
<keyword evidence="8" id="KW-1185">Reference proteome</keyword>
<dbReference type="GO" id="GO:0016755">
    <property type="term" value="F:aminoacyltransferase activity"/>
    <property type="evidence" value="ECO:0007669"/>
    <property type="project" value="InterPro"/>
</dbReference>
<name>A0A1P8KE06_9BURK</name>
<evidence type="ECO:0000256" key="6">
    <source>
        <dbReference type="ARBA" id="ARBA00023316"/>
    </source>
</evidence>
<dbReference type="RefSeq" id="WP_029705363.1">
    <property type="nucleotide sequence ID" value="NZ_CP019239.1"/>
</dbReference>
<dbReference type="GO" id="GO:0009252">
    <property type="term" value="P:peptidoglycan biosynthetic process"/>
    <property type="evidence" value="ECO:0007669"/>
    <property type="project" value="UniProtKB-KW"/>
</dbReference>
<evidence type="ECO:0000313" key="7">
    <source>
        <dbReference type="EMBL" id="APW44168.1"/>
    </source>
</evidence>
<dbReference type="EMBL" id="CP019239">
    <property type="protein sequence ID" value="APW44168.1"/>
    <property type="molecule type" value="Genomic_DNA"/>
</dbReference>
<dbReference type="Gene3D" id="3.40.630.30">
    <property type="match status" value="2"/>
</dbReference>
<dbReference type="SUPFAM" id="SSF55729">
    <property type="entry name" value="Acyl-CoA N-acyltransferases (Nat)"/>
    <property type="match status" value="2"/>
</dbReference>
<reference evidence="7 8" key="1">
    <citation type="submission" date="2017-01" db="EMBL/GenBank/DDBJ databases">
        <authorList>
            <person name="Mah S.A."/>
            <person name="Swanson W.J."/>
            <person name="Moy G.W."/>
            <person name="Vacquier V.D."/>
        </authorList>
    </citation>
    <scope>NUCLEOTIDE SEQUENCE [LARGE SCALE GENOMIC DNA]</scope>
    <source>
        <strain evidence="7 8">DSM 22694</strain>
    </source>
</reference>
<keyword evidence="4" id="KW-0573">Peptidoglycan synthesis</keyword>
<gene>
    <name evidence="7" type="ORF">RS694_17635</name>
</gene>
<accession>A0A1P8KE06</accession>
<evidence type="ECO:0000256" key="1">
    <source>
        <dbReference type="ARBA" id="ARBA00009943"/>
    </source>
</evidence>
<dbReference type="InterPro" id="IPR050644">
    <property type="entry name" value="PG_Glycine_Bridge_Synth"/>
</dbReference>
<evidence type="ECO:0000256" key="2">
    <source>
        <dbReference type="ARBA" id="ARBA00022679"/>
    </source>
</evidence>
<dbReference type="GO" id="GO:0071555">
    <property type="term" value="P:cell wall organization"/>
    <property type="evidence" value="ECO:0007669"/>
    <property type="project" value="UniProtKB-KW"/>
</dbReference>
<evidence type="ECO:0000256" key="3">
    <source>
        <dbReference type="ARBA" id="ARBA00022960"/>
    </source>
</evidence>
<keyword evidence="6" id="KW-0961">Cell wall biogenesis/degradation</keyword>
<dbReference type="Proteomes" id="UP000186110">
    <property type="component" value="Chromosome"/>
</dbReference>
<sequence length="329" mass="37215">MLTWQRWTGNAIEWDALILRLEDFTVYQSHAWGEHRARFGWLPVRMVARRNSQVVAAAQILVRRYPLGVGVVWIPGGPLGDIQSWNKDFRQAIRKLSGLKFLYCRFNALGVRANGVDEMLDSNGWARSSQPLSSGMSLEYRPSLPEEERLQMCSGNWRHNLRRSFKRGLSTSVWANPDPVEMMRAYESMQELKGLAAQTSKDEIESLLSAFGKHCVIVRCDDEQGNLLALRGALAMGGKAWDMFAVANPAGRKVYASHSAFWFLMNQCAIMGVQWYDMSGADPVNNRGVYDFKKGSGATDFTQVGEWDFASPFFLRKPVSYLIGRRGRA</sequence>
<dbReference type="GO" id="GO:0008360">
    <property type="term" value="P:regulation of cell shape"/>
    <property type="evidence" value="ECO:0007669"/>
    <property type="project" value="UniProtKB-KW"/>
</dbReference>
<keyword evidence="5" id="KW-0012">Acyltransferase</keyword>
<keyword evidence="3" id="KW-0133">Cell shape</keyword>
<dbReference type="STRING" id="1484693.RS694_17635"/>
<evidence type="ECO:0000313" key="8">
    <source>
        <dbReference type="Proteomes" id="UP000186110"/>
    </source>
</evidence>
<dbReference type="InterPro" id="IPR016181">
    <property type="entry name" value="Acyl_CoA_acyltransferase"/>
</dbReference>
<evidence type="ECO:0008006" key="9">
    <source>
        <dbReference type="Google" id="ProtNLM"/>
    </source>
</evidence>
<dbReference type="InterPro" id="IPR003447">
    <property type="entry name" value="FEMABX"/>
</dbReference>
<dbReference type="AlphaFoldDB" id="A0A1P8KE06"/>
<keyword evidence="2" id="KW-0808">Transferase</keyword>
<dbReference type="KEGG" id="rsb:RS694_17635"/>
<dbReference type="PANTHER" id="PTHR36174:SF1">
    <property type="entry name" value="LIPID II:GLYCINE GLYCYLTRANSFERASE"/>
    <property type="match status" value="1"/>
</dbReference>
<comment type="similarity">
    <text evidence="1">Belongs to the FemABX family.</text>
</comment>
<proteinExistence type="inferred from homology"/>
<dbReference type="PANTHER" id="PTHR36174">
    <property type="entry name" value="LIPID II:GLYCINE GLYCYLTRANSFERASE"/>
    <property type="match status" value="1"/>
</dbReference>